<gene>
    <name evidence="2" type="ORF">BCR34DRAFT_595496</name>
</gene>
<reference evidence="2 3" key="1">
    <citation type="submission" date="2016-07" db="EMBL/GenBank/DDBJ databases">
        <title>Pervasive Adenine N6-methylation of Active Genes in Fungi.</title>
        <authorList>
            <consortium name="DOE Joint Genome Institute"/>
            <person name="Mondo S.J."/>
            <person name="Dannebaum R.O."/>
            <person name="Kuo R.C."/>
            <person name="Labutti K."/>
            <person name="Haridas S."/>
            <person name="Kuo A."/>
            <person name="Salamov A."/>
            <person name="Ahrendt S.R."/>
            <person name="Lipzen A."/>
            <person name="Sullivan W."/>
            <person name="Andreopoulos W.B."/>
            <person name="Clum A."/>
            <person name="Lindquist E."/>
            <person name="Daum C."/>
            <person name="Ramamoorthy G.K."/>
            <person name="Gryganskyi A."/>
            <person name="Culley D."/>
            <person name="Magnuson J.K."/>
            <person name="James T.Y."/>
            <person name="O'Malley M.A."/>
            <person name="Stajich J.E."/>
            <person name="Spatafora J.W."/>
            <person name="Visel A."/>
            <person name="Grigoriev I.V."/>
        </authorList>
    </citation>
    <scope>NUCLEOTIDE SEQUENCE [LARGE SCALE GENOMIC DNA]</scope>
    <source>
        <strain evidence="2 3">CBS 115471</strain>
    </source>
</reference>
<comment type="caution">
    <text evidence="2">The sequence shown here is derived from an EMBL/GenBank/DDBJ whole genome shotgun (WGS) entry which is preliminary data.</text>
</comment>
<keyword evidence="1" id="KW-1133">Transmembrane helix</keyword>
<keyword evidence="1" id="KW-0472">Membrane</keyword>
<feature type="transmembrane region" description="Helical" evidence="1">
    <location>
        <begin position="154"/>
        <end position="176"/>
    </location>
</feature>
<dbReference type="Proteomes" id="UP000193144">
    <property type="component" value="Unassembled WGS sequence"/>
</dbReference>
<organism evidence="2 3">
    <name type="scientific">Clohesyomyces aquaticus</name>
    <dbReference type="NCBI Taxonomy" id="1231657"/>
    <lineage>
        <taxon>Eukaryota</taxon>
        <taxon>Fungi</taxon>
        <taxon>Dikarya</taxon>
        <taxon>Ascomycota</taxon>
        <taxon>Pezizomycotina</taxon>
        <taxon>Dothideomycetes</taxon>
        <taxon>Pleosporomycetidae</taxon>
        <taxon>Pleosporales</taxon>
        <taxon>Lindgomycetaceae</taxon>
        <taxon>Clohesyomyces</taxon>
    </lineage>
</organism>
<sequence>MTILVLDPSHKATKMNEKKESASPIPNSKVAVKSSSNITEKTHRYTPYLVAFVYGITSDPLLTLTKSRSTIKTFANALWTKASHRPAVVQRPHFNFADYWMVVIRLVAIGLLVAGISIGVKEQYFSLSVRDSALRGAEVDADLKLALLEFVNKILDVLLLSSLEYMAVFVLTVWMVRVAPSSNSGPAHGTTFNDFGFKDELTKPWKTIISFVPRF</sequence>
<accession>A0A1Y2AAM8</accession>
<dbReference type="OrthoDB" id="3790651at2759"/>
<evidence type="ECO:0000256" key="1">
    <source>
        <dbReference type="SAM" id="Phobius"/>
    </source>
</evidence>
<name>A0A1Y2AAM8_9PLEO</name>
<dbReference type="EMBL" id="MCFA01000002">
    <property type="protein sequence ID" value="ORY19552.1"/>
    <property type="molecule type" value="Genomic_DNA"/>
</dbReference>
<protein>
    <submittedName>
        <fullName evidence="2">Uncharacterized protein</fullName>
    </submittedName>
</protein>
<dbReference type="AlphaFoldDB" id="A0A1Y2AAM8"/>
<feature type="transmembrane region" description="Helical" evidence="1">
    <location>
        <begin position="99"/>
        <end position="120"/>
    </location>
</feature>
<evidence type="ECO:0000313" key="2">
    <source>
        <dbReference type="EMBL" id="ORY19552.1"/>
    </source>
</evidence>
<evidence type="ECO:0000313" key="3">
    <source>
        <dbReference type="Proteomes" id="UP000193144"/>
    </source>
</evidence>
<keyword evidence="1" id="KW-0812">Transmembrane</keyword>
<keyword evidence="3" id="KW-1185">Reference proteome</keyword>
<proteinExistence type="predicted"/>